<gene>
    <name evidence="2" type="ORF">SAMN04489858_106149</name>
</gene>
<dbReference type="PANTHER" id="PTHR43328">
    <property type="entry name" value="ACETYLTRANSFERASE-RELATED"/>
    <property type="match status" value="1"/>
</dbReference>
<dbReference type="AlphaFoldDB" id="A0A1I0FA90"/>
<dbReference type="InterPro" id="IPR016181">
    <property type="entry name" value="Acyl_CoA_acyltransferase"/>
</dbReference>
<reference evidence="2 3" key="1">
    <citation type="submission" date="2016-10" db="EMBL/GenBank/DDBJ databases">
        <authorList>
            <person name="de Groot N.N."/>
        </authorList>
    </citation>
    <scope>NUCLEOTIDE SEQUENCE [LARGE SCALE GENOMIC DNA]</scope>
    <source>
        <strain evidence="2 3">DSM 17862</strain>
    </source>
</reference>
<feature type="domain" description="N-acetyltransferase" evidence="1">
    <location>
        <begin position="32"/>
        <end position="169"/>
    </location>
</feature>
<dbReference type="Proteomes" id="UP000199180">
    <property type="component" value="Unassembled WGS sequence"/>
</dbReference>
<evidence type="ECO:0000313" key="2">
    <source>
        <dbReference type="EMBL" id="SET55120.1"/>
    </source>
</evidence>
<protein>
    <submittedName>
        <fullName evidence="2">Protein N-acetyltransferase, RimJ/RimL family</fullName>
    </submittedName>
</protein>
<dbReference type="Pfam" id="PF13302">
    <property type="entry name" value="Acetyltransf_3"/>
    <property type="match status" value="1"/>
</dbReference>
<dbReference type="Gene3D" id="3.40.630.30">
    <property type="match status" value="1"/>
</dbReference>
<dbReference type="EMBL" id="FOHO01000006">
    <property type="protein sequence ID" value="SET55120.1"/>
    <property type="molecule type" value="Genomic_DNA"/>
</dbReference>
<dbReference type="STRING" id="364199.SAMN04489858_106149"/>
<sequence>MVMSAPMREGTRLDDLKLADAVGGQPIIETQRLVLRPLRPSDVGMIAHYTADRRVAEGTRAIPHPLPPGAAEDFVARAMAVNRIEDVWAIDGSAHNLTELLGVVSLTRMESDQSELGFWVGSGFWNTGFATEAVEGLVRANPHGSRTLFAEAFQDNPGSARVLTNSGFEYLGDAESWSVARDARVPTWTYLRKMA</sequence>
<dbReference type="SUPFAM" id="SSF55729">
    <property type="entry name" value="Acyl-CoA N-acyltransferases (Nat)"/>
    <property type="match status" value="1"/>
</dbReference>
<dbReference type="PANTHER" id="PTHR43328:SF1">
    <property type="entry name" value="N-ACETYLTRANSFERASE DOMAIN-CONTAINING PROTEIN"/>
    <property type="match status" value="1"/>
</dbReference>
<dbReference type="InterPro" id="IPR000182">
    <property type="entry name" value="GNAT_dom"/>
</dbReference>
<keyword evidence="2" id="KW-0808">Transferase</keyword>
<proteinExistence type="predicted"/>
<evidence type="ECO:0000259" key="1">
    <source>
        <dbReference type="Pfam" id="PF13302"/>
    </source>
</evidence>
<accession>A0A1I0FA90</accession>
<organism evidence="2 3">
    <name type="scientific">Paracoccus homiensis</name>
    <dbReference type="NCBI Taxonomy" id="364199"/>
    <lineage>
        <taxon>Bacteria</taxon>
        <taxon>Pseudomonadati</taxon>
        <taxon>Pseudomonadota</taxon>
        <taxon>Alphaproteobacteria</taxon>
        <taxon>Rhodobacterales</taxon>
        <taxon>Paracoccaceae</taxon>
        <taxon>Paracoccus</taxon>
    </lineage>
</organism>
<name>A0A1I0FA90_9RHOB</name>
<evidence type="ECO:0000313" key="3">
    <source>
        <dbReference type="Proteomes" id="UP000199180"/>
    </source>
</evidence>
<keyword evidence="3" id="KW-1185">Reference proteome</keyword>
<dbReference type="GO" id="GO:0016747">
    <property type="term" value="F:acyltransferase activity, transferring groups other than amino-acyl groups"/>
    <property type="evidence" value="ECO:0007669"/>
    <property type="project" value="InterPro"/>
</dbReference>